<dbReference type="FunFam" id="1.10.20.10:FF:000011">
    <property type="entry name" value="Transcription initiation factor TFIID subunit 12"/>
    <property type="match status" value="1"/>
</dbReference>
<gene>
    <name evidence="8" type="ORF">RGQ29_025870</name>
</gene>
<feature type="compositionally biased region" description="Polar residues" evidence="6">
    <location>
        <begin position="279"/>
        <end position="299"/>
    </location>
</feature>
<evidence type="ECO:0000256" key="4">
    <source>
        <dbReference type="ARBA" id="ARBA00023163"/>
    </source>
</evidence>
<dbReference type="GO" id="GO:0000124">
    <property type="term" value="C:SAGA complex"/>
    <property type="evidence" value="ECO:0007669"/>
    <property type="project" value="InterPro"/>
</dbReference>
<evidence type="ECO:0000256" key="5">
    <source>
        <dbReference type="ARBA" id="ARBA00023242"/>
    </source>
</evidence>
<dbReference type="GO" id="GO:0046982">
    <property type="term" value="F:protein heterodimerization activity"/>
    <property type="evidence" value="ECO:0007669"/>
    <property type="project" value="InterPro"/>
</dbReference>
<feature type="compositionally biased region" description="Pro residues" evidence="6">
    <location>
        <begin position="96"/>
        <end position="109"/>
    </location>
</feature>
<feature type="compositionally biased region" description="Polar residues" evidence="6">
    <location>
        <begin position="534"/>
        <end position="545"/>
    </location>
</feature>
<dbReference type="InterPro" id="IPR037794">
    <property type="entry name" value="TAF12"/>
</dbReference>
<accession>A0AAN7F0B3</accession>
<comment type="caution">
    <text evidence="8">The sequence shown here is derived from an EMBL/GenBank/DDBJ whole genome shotgun (WGS) entry which is preliminary data.</text>
</comment>
<dbReference type="EMBL" id="JAXUIC010000007">
    <property type="protein sequence ID" value="KAK4582871.1"/>
    <property type="molecule type" value="Genomic_DNA"/>
</dbReference>
<evidence type="ECO:0000313" key="9">
    <source>
        <dbReference type="Proteomes" id="UP001324115"/>
    </source>
</evidence>
<dbReference type="EMBL" id="JAXUIC010000007">
    <property type="protein sequence ID" value="KAK4582870.1"/>
    <property type="molecule type" value="Genomic_DNA"/>
</dbReference>
<evidence type="ECO:0000256" key="1">
    <source>
        <dbReference type="ARBA" id="ARBA00004123"/>
    </source>
</evidence>
<keyword evidence="5" id="KW-0539">Nucleus</keyword>
<dbReference type="InterPro" id="IPR009072">
    <property type="entry name" value="Histone-fold"/>
</dbReference>
<feature type="compositionally biased region" description="Pro residues" evidence="6">
    <location>
        <begin position="49"/>
        <end position="85"/>
    </location>
</feature>
<dbReference type="EMBL" id="JAXUIC010000007">
    <property type="protein sequence ID" value="KAK4582868.1"/>
    <property type="molecule type" value="Genomic_DNA"/>
</dbReference>
<feature type="compositionally biased region" description="Low complexity" evidence="6">
    <location>
        <begin position="8"/>
        <end position="48"/>
    </location>
</feature>
<dbReference type="Gene3D" id="1.10.20.10">
    <property type="entry name" value="Histone, subunit A"/>
    <property type="match status" value="1"/>
</dbReference>
<feature type="region of interest" description="Disordered" evidence="6">
    <location>
        <begin position="534"/>
        <end position="559"/>
    </location>
</feature>
<feature type="compositionally biased region" description="Low complexity" evidence="6">
    <location>
        <begin position="335"/>
        <end position="359"/>
    </location>
</feature>
<keyword evidence="9" id="KW-1185">Reference proteome</keyword>
<reference evidence="8 9" key="1">
    <citation type="journal article" date="2023" name="G3 (Bethesda)">
        <title>A haplotype-resolved chromosome-scale genome for Quercus rubra L. provides insights into the genetics of adaptive traits for red oak species.</title>
        <authorList>
            <person name="Kapoor B."/>
            <person name="Jenkins J."/>
            <person name="Schmutz J."/>
            <person name="Zhebentyayeva T."/>
            <person name="Kuelheim C."/>
            <person name="Coggeshall M."/>
            <person name="Heim C."/>
            <person name="Lasky J.R."/>
            <person name="Leites L."/>
            <person name="Islam-Faridi N."/>
            <person name="Romero-Severson J."/>
            <person name="DeLeo V.L."/>
            <person name="Lucas S.M."/>
            <person name="Lazic D."/>
            <person name="Gailing O."/>
            <person name="Carlson J."/>
            <person name="Staton M."/>
        </authorList>
    </citation>
    <scope>NUCLEOTIDE SEQUENCE [LARGE SCALE GENOMIC DNA]</scope>
    <source>
        <strain evidence="8">Pseudo-F2</strain>
    </source>
</reference>
<sequence>MEQPPPQQQQALTPTPTTTTATATATATATDSSATRTTTTTTTSSQPSESPPISTPQPPPQPPSSTPTPSPVPPSPNPNPNPIPTLTPTQNAKPSIPNPSQPQPQPHPRPLTSFARPPQPPPPQQQQPHFSHFSSLPSSSSPAGSPSIPAQRGGIAIGVPAHHPNAAASPQPAPFSSSFGHHFTGLARSAVNVPESVSSSNASQARPTMQGMPGIGMLGSLGSSSQLRPAGISAHHPQRPVQSSLRPQSSPNSQPPTSQNLQGHSLMRLQPVGSPGSPSPNTSQNMQTVNQPWLSSGSQGKPPLPSPSNRHQVNSQMQQRAHLPQQQHHPLPTVSQQQHMPSLQQQQQQQQPTPSSQLQEHYGQQFPPSRVPQAVTHQPQITRVQGSGNQKPSSLAMVQPNTVQAVAQNRTAIAESDESCNRILGKRSIHELVSQIDTSEKLDPEVEDILVDIAEDFVDSITTFGCSLAKHRKSTTLEAKDILLHLERNWNITLPGFGGDEIKSYRKPLTNDIHKERLVAIKKSMVATETATKISSGQAAGNSKGNLAKAPANPLAPQM</sequence>
<dbReference type="AlphaFoldDB" id="A0AAN7F0B3"/>
<comment type="similarity">
    <text evidence="2">Belongs to the TAF12 family.</text>
</comment>
<keyword evidence="3" id="KW-0805">Transcription regulation</keyword>
<feature type="compositionally biased region" description="Low complexity" evidence="6">
    <location>
        <begin position="242"/>
        <end position="262"/>
    </location>
</feature>
<feature type="compositionally biased region" description="Low complexity" evidence="6">
    <location>
        <begin position="160"/>
        <end position="179"/>
    </location>
</feature>
<feature type="region of interest" description="Disordered" evidence="6">
    <location>
        <begin position="1"/>
        <end position="181"/>
    </location>
</feature>
<dbReference type="GO" id="GO:0003677">
    <property type="term" value="F:DNA binding"/>
    <property type="evidence" value="ECO:0007669"/>
    <property type="project" value="TreeGrafter"/>
</dbReference>
<dbReference type="PRINTS" id="PR01217">
    <property type="entry name" value="PRICHEXTENSN"/>
</dbReference>
<feature type="compositionally biased region" description="Low complexity" evidence="6">
    <location>
        <begin position="546"/>
        <end position="559"/>
    </location>
</feature>
<evidence type="ECO:0000259" key="7">
    <source>
        <dbReference type="Pfam" id="PF03847"/>
    </source>
</evidence>
<dbReference type="CDD" id="cd07981">
    <property type="entry name" value="HFD_TAF12"/>
    <property type="match status" value="1"/>
</dbReference>
<dbReference type="PANTHER" id="PTHR12264:SF21">
    <property type="entry name" value="TRANSCRIPTION INITIATION FACTOR TFIID SUBUNIT 12"/>
    <property type="match status" value="1"/>
</dbReference>
<name>A0AAN7F0B3_QUERU</name>
<dbReference type="GO" id="GO:0005669">
    <property type="term" value="C:transcription factor TFIID complex"/>
    <property type="evidence" value="ECO:0007669"/>
    <property type="project" value="InterPro"/>
</dbReference>
<dbReference type="EMBL" id="JAXUIC010000007">
    <property type="protein sequence ID" value="KAK4582869.1"/>
    <property type="molecule type" value="Genomic_DNA"/>
</dbReference>
<feature type="domain" description="Transcription initiation factor TFIID subunit 12" evidence="7">
    <location>
        <begin position="425"/>
        <end position="492"/>
    </location>
</feature>
<dbReference type="GO" id="GO:0017025">
    <property type="term" value="F:TBP-class protein binding"/>
    <property type="evidence" value="ECO:0007669"/>
    <property type="project" value="TreeGrafter"/>
</dbReference>
<feature type="compositionally biased region" description="Polar residues" evidence="6">
    <location>
        <begin position="195"/>
        <end position="207"/>
    </location>
</feature>
<proteinExistence type="inferred from homology"/>
<evidence type="ECO:0000256" key="2">
    <source>
        <dbReference type="ARBA" id="ARBA00007530"/>
    </source>
</evidence>
<dbReference type="Pfam" id="PF03847">
    <property type="entry name" value="TFIID_20kDa"/>
    <property type="match status" value="1"/>
</dbReference>
<feature type="compositionally biased region" description="Low complexity" evidence="6">
    <location>
        <begin position="126"/>
        <end position="150"/>
    </location>
</feature>
<feature type="region of interest" description="Disordered" evidence="6">
    <location>
        <begin position="193"/>
        <end position="378"/>
    </location>
</feature>
<dbReference type="GO" id="GO:0051123">
    <property type="term" value="P:RNA polymerase II preinitiation complex assembly"/>
    <property type="evidence" value="ECO:0007669"/>
    <property type="project" value="TreeGrafter"/>
</dbReference>
<keyword evidence="4" id="KW-0804">Transcription</keyword>
<evidence type="ECO:0000256" key="3">
    <source>
        <dbReference type="ARBA" id="ARBA00023015"/>
    </source>
</evidence>
<dbReference type="InterPro" id="IPR003228">
    <property type="entry name" value="TFIID_TAF12_dom"/>
</dbReference>
<feature type="compositionally biased region" description="Polar residues" evidence="6">
    <location>
        <begin position="307"/>
        <end position="328"/>
    </location>
</feature>
<dbReference type="PANTHER" id="PTHR12264">
    <property type="entry name" value="TRANSCRIPTION INITIATION FACTOR TFIID SUBUNIT 12"/>
    <property type="match status" value="1"/>
</dbReference>
<evidence type="ECO:0000313" key="8">
    <source>
        <dbReference type="EMBL" id="KAK4582870.1"/>
    </source>
</evidence>
<dbReference type="Proteomes" id="UP001324115">
    <property type="component" value="Unassembled WGS sequence"/>
</dbReference>
<comment type="subcellular location">
    <subcellularLocation>
        <location evidence="1">Nucleus</location>
    </subcellularLocation>
</comment>
<dbReference type="SUPFAM" id="SSF47113">
    <property type="entry name" value="Histone-fold"/>
    <property type="match status" value="1"/>
</dbReference>
<evidence type="ECO:0000256" key="6">
    <source>
        <dbReference type="SAM" id="MobiDB-lite"/>
    </source>
</evidence>
<organism evidence="8 9">
    <name type="scientific">Quercus rubra</name>
    <name type="common">Northern red oak</name>
    <name type="synonym">Quercus borealis</name>
    <dbReference type="NCBI Taxonomy" id="3512"/>
    <lineage>
        <taxon>Eukaryota</taxon>
        <taxon>Viridiplantae</taxon>
        <taxon>Streptophyta</taxon>
        <taxon>Embryophyta</taxon>
        <taxon>Tracheophyta</taxon>
        <taxon>Spermatophyta</taxon>
        <taxon>Magnoliopsida</taxon>
        <taxon>eudicotyledons</taxon>
        <taxon>Gunneridae</taxon>
        <taxon>Pentapetalae</taxon>
        <taxon>rosids</taxon>
        <taxon>fabids</taxon>
        <taxon>Fagales</taxon>
        <taxon>Fagaceae</taxon>
        <taxon>Quercus</taxon>
    </lineage>
</organism>
<protein>
    <recommendedName>
        <fullName evidence="7">Transcription initiation factor TFIID subunit 12 domain-containing protein</fullName>
    </recommendedName>
</protein>